<organism evidence="2 3">
    <name type="scientific">Monodelphis domestica</name>
    <name type="common">Gray short-tailed opossum</name>
    <dbReference type="NCBI Taxonomy" id="13616"/>
    <lineage>
        <taxon>Eukaryota</taxon>
        <taxon>Metazoa</taxon>
        <taxon>Chordata</taxon>
        <taxon>Craniata</taxon>
        <taxon>Vertebrata</taxon>
        <taxon>Euteleostomi</taxon>
        <taxon>Mammalia</taxon>
        <taxon>Metatheria</taxon>
        <taxon>Didelphimorphia</taxon>
        <taxon>Didelphidae</taxon>
        <taxon>Monodelphis</taxon>
    </lineage>
</organism>
<accession>A0A5F8H3E0</accession>
<evidence type="ECO:0000313" key="2">
    <source>
        <dbReference type="Ensembl" id="ENSMODP00000054084.1"/>
    </source>
</evidence>
<feature type="region of interest" description="Disordered" evidence="1">
    <location>
        <begin position="79"/>
        <end position="108"/>
    </location>
</feature>
<reference evidence="2" key="3">
    <citation type="submission" date="2025-09" db="UniProtKB">
        <authorList>
            <consortium name="Ensembl"/>
        </authorList>
    </citation>
    <scope>IDENTIFICATION</scope>
</reference>
<name>A0A5F8H3E0_MONDO</name>
<keyword evidence="3" id="KW-1185">Reference proteome</keyword>
<protein>
    <submittedName>
        <fullName evidence="2">Uncharacterized protein</fullName>
    </submittedName>
</protein>
<dbReference type="STRING" id="13616.ENSMODP00000054084"/>
<feature type="region of interest" description="Disordered" evidence="1">
    <location>
        <begin position="1"/>
        <end position="67"/>
    </location>
</feature>
<evidence type="ECO:0000256" key="1">
    <source>
        <dbReference type="SAM" id="MobiDB-lite"/>
    </source>
</evidence>
<dbReference type="Ensembl" id="ENSMODT00000074529.1">
    <property type="protein sequence ID" value="ENSMODP00000054084.1"/>
    <property type="gene ID" value="ENSMODG00000043689.1"/>
</dbReference>
<evidence type="ECO:0000313" key="3">
    <source>
        <dbReference type="Proteomes" id="UP000002280"/>
    </source>
</evidence>
<reference evidence="2" key="2">
    <citation type="submission" date="2025-08" db="UniProtKB">
        <authorList>
            <consortium name="Ensembl"/>
        </authorList>
    </citation>
    <scope>IDENTIFICATION</scope>
</reference>
<reference evidence="2 3" key="1">
    <citation type="journal article" date="2007" name="Nature">
        <title>Genome of the marsupial Monodelphis domestica reveals innovation in non-coding sequences.</title>
        <authorList>
            <person name="Mikkelsen T.S."/>
            <person name="Wakefield M.J."/>
            <person name="Aken B."/>
            <person name="Amemiya C.T."/>
            <person name="Chang J.L."/>
            <person name="Duke S."/>
            <person name="Garber M."/>
            <person name="Gentles A.J."/>
            <person name="Goodstadt L."/>
            <person name="Heger A."/>
            <person name="Jurka J."/>
            <person name="Kamal M."/>
            <person name="Mauceli E."/>
            <person name="Searle S.M."/>
            <person name="Sharpe T."/>
            <person name="Baker M.L."/>
            <person name="Batzer M.A."/>
            <person name="Benos P.V."/>
            <person name="Belov K."/>
            <person name="Clamp M."/>
            <person name="Cook A."/>
            <person name="Cuff J."/>
            <person name="Das R."/>
            <person name="Davidow L."/>
            <person name="Deakin J.E."/>
            <person name="Fazzari M.J."/>
            <person name="Glass J.L."/>
            <person name="Grabherr M."/>
            <person name="Greally J.M."/>
            <person name="Gu W."/>
            <person name="Hore T.A."/>
            <person name="Huttley G.A."/>
            <person name="Kleber M."/>
            <person name="Jirtle R.L."/>
            <person name="Koina E."/>
            <person name="Lee J.T."/>
            <person name="Mahony S."/>
            <person name="Marra M.A."/>
            <person name="Miller R.D."/>
            <person name="Nicholls R.D."/>
            <person name="Oda M."/>
            <person name="Papenfuss A.T."/>
            <person name="Parra Z.E."/>
            <person name="Pollock D.D."/>
            <person name="Ray D.A."/>
            <person name="Schein J.E."/>
            <person name="Speed T.P."/>
            <person name="Thompson K."/>
            <person name="VandeBerg J.L."/>
            <person name="Wade C.M."/>
            <person name="Walker J.A."/>
            <person name="Waters P.D."/>
            <person name="Webber C."/>
            <person name="Weidman J.R."/>
            <person name="Xie X."/>
            <person name="Zody M.C."/>
            <person name="Baldwin J."/>
            <person name="Abdouelleil A."/>
            <person name="Abdulkadir J."/>
            <person name="Abebe A."/>
            <person name="Abera B."/>
            <person name="Abreu J."/>
            <person name="Acer S.C."/>
            <person name="Aftuck L."/>
            <person name="Alexander A."/>
            <person name="An P."/>
            <person name="Anderson E."/>
            <person name="Anderson S."/>
            <person name="Arachi H."/>
            <person name="Azer M."/>
            <person name="Bachantsang P."/>
            <person name="Barry A."/>
            <person name="Bayul T."/>
            <person name="Berlin A."/>
            <person name="Bessette D."/>
            <person name="Bloom T."/>
            <person name="Bloom T."/>
            <person name="Boguslavskiy L."/>
            <person name="Bonnet C."/>
            <person name="Boukhgalter B."/>
            <person name="Bourzgui I."/>
            <person name="Brown A."/>
            <person name="Cahill P."/>
            <person name="Channer S."/>
            <person name="Cheshatsang Y."/>
            <person name="Chuda L."/>
            <person name="Citroen M."/>
            <person name="Collymore A."/>
            <person name="Cooke P."/>
            <person name="Costello M."/>
            <person name="D'Aco K."/>
            <person name="Daza R."/>
            <person name="De Haan G."/>
            <person name="DeGray S."/>
            <person name="DeMaso C."/>
            <person name="Dhargay N."/>
            <person name="Dooley K."/>
            <person name="Dooley E."/>
            <person name="Doricent M."/>
            <person name="Dorje P."/>
            <person name="Dorjee K."/>
            <person name="Dupes A."/>
            <person name="Elong R."/>
            <person name="Falk J."/>
            <person name="Farina A."/>
            <person name="Faro S."/>
            <person name="Ferguson D."/>
            <person name="Fisher S."/>
            <person name="Foley C.D."/>
            <person name="Franke A."/>
            <person name="Friedrich D."/>
            <person name="Gadbois L."/>
            <person name="Gearin G."/>
            <person name="Gearin C.R."/>
            <person name="Giannoukos G."/>
            <person name="Goode T."/>
            <person name="Graham J."/>
            <person name="Grandbois E."/>
            <person name="Grewal S."/>
            <person name="Gyaltsen K."/>
            <person name="Hafez N."/>
            <person name="Hagos B."/>
            <person name="Hall J."/>
            <person name="Henson C."/>
            <person name="Hollinger A."/>
            <person name="Honan T."/>
            <person name="Huard M.D."/>
            <person name="Hughes L."/>
            <person name="Hurhula B."/>
            <person name="Husby M.E."/>
            <person name="Kamat A."/>
            <person name="Kanga B."/>
            <person name="Kashin S."/>
            <person name="Khazanovich D."/>
            <person name="Kisner P."/>
            <person name="Lance K."/>
            <person name="Lara M."/>
            <person name="Lee W."/>
            <person name="Lennon N."/>
            <person name="Letendre F."/>
            <person name="LeVine R."/>
            <person name="Lipovsky A."/>
            <person name="Liu X."/>
            <person name="Liu J."/>
            <person name="Liu S."/>
            <person name="Lokyitsang T."/>
            <person name="Lokyitsang Y."/>
            <person name="Lubonja R."/>
            <person name="Lui A."/>
            <person name="MacDonald P."/>
            <person name="Magnisalis V."/>
            <person name="Maru K."/>
            <person name="Matthews C."/>
            <person name="McCusker W."/>
            <person name="McDonough S."/>
            <person name="Mehta T."/>
            <person name="Meldrim J."/>
            <person name="Meneus L."/>
            <person name="Mihai O."/>
            <person name="Mihalev A."/>
            <person name="Mihova T."/>
            <person name="Mittelman R."/>
            <person name="Mlenga V."/>
            <person name="Montmayeur A."/>
            <person name="Mulrain L."/>
            <person name="Navidi A."/>
            <person name="Naylor J."/>
            <person name="Negash T."/>
            <person name="Nguyen T."/>
            <person name="Nguyen N."/>
            <person name="Nicol R."/>
            <person name="Norbu C."/>
            <person name="Norbu N."/>
            <person name="Novod N."/>
            <person name="O'Neill B."/>
            <person name="Osman S."/>
            <person name="Markiewicz E."/>
            <person name="Oyono O.L."/>
            <person name="Patti C."/>
            <person name="Phunkhang P."/>
            <person name="Pierre F."/>
            <person name="Priest M."/>
            <person name="Raghuraman S."/>
            <person name="Rege F."/>
            <person name="Reyes R."/>
            <person name="Rise C."/>
            <person name="Rogov P."/>
            <person name="Ross K."/>
            <person name="Ryan E."/>
            <person name="Settipalli S."/>
            <person name="Shea T."/>
            <person name="Sherpa N."/>
            <person name="Shi L."/>
            <person name="Shih D."/>
            <person name="Sparrow T."/>
            <person name="Spaulding J."/>
            <person name="Stalker J."/>
            <person name="Stange-Thomann N."/>
            <person name="Stavropoulos S."/>
            <person name="Stone C."/>
            <person name="Strader C."/>
            <person name="Tesfaye S."/>
            <person name="Thomson T."/>
            <person name="Thoulutsang Y."/>
            <person name="Thoulutsang D."/>
            <person name="Topham K."/>
            <person name="Topping I."/>
            <person name="Tsamla T."/>
            <person name="Vassiliev H."/>
            <person name="Vo A."/>
            <person name="Wangchuk T."/>
            <person name="Wangdi T."/>
            <person name="Weiand M."/>
            <person name="Wilkinson J."/>
            <person name="Wilson A."/>
            <person name="Yadav S."/>
            <person name="Young G."/>
            <person name="Yu Q."/>
            <person name="Zembek L."/>
            <person name="Zhong D."/>
            <person name="Zimmer A."/>
            <person name="Zwirko Z."/>
            <person name="Jaffe D.B."/>
            <person name="Alvarez P."/>
            <person name="Brockman W."/>
            <person name="Butler J."/>
            <person name="Chin C."/>
            <person name="Gnerre S."/>
            <person name="MacCallum I."/>
            <person name="Graves J.A."/>
            <person name="Ponting C.P."/>
            <person name="Breen M."/>
            <person name="Samollow P.B."/>
            <person name="Lander E.S."/>
            <person name="Lindblad-Toh K."/>
        </authorList>
    </citation>
    <scope>NUCLEOTIDE SEQUENCE [LARGE SCALE GENOMIC DNA]</scope>
</reference>
<dbReference type="Bgee" id="ENSMODG00000043689">
    <property type="expression patterns" value="Expressed in liver and 6 other cell types or tissues"/>
</dbReference>
<dbReference type="Proteomes" id="UP000002280">
    <property type="component" value="Chromosome 2"/>
</dbReference>
<dbReference type="GeneTree" id="ENSGT00940000159210"/>
<dbReference type="InParanoid" id="A0A5F8H3E0"/>
<dbReference type="AlphaFoldDB" id="A0A5F8H3E0"/>
<feature type="compositionally biased region" description="Low complexity" evidence="1">
    <location>
        <begin position="24"/>
        <end position="34"/>
    </location>
</feature>
<feature type="region of interest" description="Disordered" evidence="1">
    <location>
        <begin position="186"/>
        <end position="225"/>
    </location>
</feature>
<proteinExistence type="predicted"/>
<sequence>MLMRTPRGAGRTPKATGCSGPGGLAEEMAGALAGLAGGFPGPRAEPAPDSDSDTDSEGPGPRRGASSLLRSPQVIHSGHFMVSSPHSDSVPRRGAQEGPVGPGDFGPRSIDPTLTRLFECMSLAYRDTAEGPFLLTLTSGLWPSTPGESHRDFLLFPKFRRSPAPTRHIRHPQTLEDGLPGITLPPPPHTGSWADPPEPPPWPGTALREAPRARRGPSSAQNPTTFILPLPQTLLERGVLPLPLRMPTKVFTAPSHEFTY</sequence>